<dbReference type="SUPFAM" id="SSF54862">
    <property type="entry name" value="4Fe-4S ferredoxins"/>
    <property type="match status" value="1"/>
</dbReference>
<dbReference type="PROSITE" id="PS51379">
    <property type="entry name" value="4FE4S_FER_2"/>
    <property type="match status" value="2"/>
</dbReference>
<dbReference type="InterPro" id="IPR017900">
    <property type="entry name" value="4Fe4S_Fe_S_CS"/>
</dbReference>
<dbReference type="GO" id="GO:0046872">
    <property type="term" value="F:metal ion binding"/>
    <property type="evidence" value="ECO:0007669"/>
    <property type="project" value="UniProtKB-KW"/>
</dbReference>
<accession>A0A9X5GS55</accession>
<dbReference type="EMBL" id="QZDT01000010">
    <property type="protein sequence ID" value="NBJ92635.1"/>
    <property type="molecule type" value="Genomic_DNA"/>
</dbReference>
<evidence type="ECO:0000256" key="2">
    <source>
        <dbReference type="ARBA" id="ARBA00013529"/>
    </source>
</evidence>
<dbReference type="Pfam" id="PF04015">
    <property type="entry name" value="DUF362"/>
    <property type="match status" value="1"/>
</dbReference>
<comment type="function">
    <text evidence="1">Ferredoxins are iron-sulfur proteins that transfer electrons in a wide variety of metabolic reactions.</text>
</comment>
<evidence type="ECO:0000256" key="6">
    <source>
        <dbReference type="ARBA" id="ARBA00023014"/>
    </source>
</evidence>
<evidence type="ECO:0000256" key="3">
    <source>
        <dbReference type="ARBA" id="ARBA00022485"/>
    </source>
</evidence>
<evidence type="ECO:0000256" key="1">
    <source>
        <dbReference type="ARBA" id="ARBA00003532"/>
    </source>
</evidence>
<keyword evidence="3" id="KW-0004">4Fe-4S</keyword>
<evidence type="ECO:0000259" key="7">
    <source>
        <dbReference type="PROSITE" id="PS51379"/>
    </source>
</evidence>
<evidence type="ECO:0000313" key="9">
    <source>
        <dbReference type="Proteomes" id="UP001154420"/>
    </source>
</evidence>
<dbReference type="Proteomes" id="UP001154420">
    <property type="component" value="Unassembled WGS sequence"/>
</dbReference>
<dbReference type="PANTHER" id="PTHR24960">
    <property type="entry name" value="PHOTOSYSTEM I IRON-SULFUR CENTER-RELATED"/>
    <property type="match status" value="1"/>
</dbReference>
<dbReference type="PANTHER" id="PTHR24960:SF76">
    <property type="entry name" value="4FE-4S FERREDOXIN-TYPE DOMAIN-CONTAINING PROTEIN"/>
    <property type="match status" value="1"/>
</dbReference>
<comment type="caution">
    <text evidence="8">The sequence shown here is derived from an EMBL/GenBank/DDBJ whole genome shotgun (WGS) entry which is preliminary data.</text>
</comment>
<dbReference type="InterPro" id="IPR017896">
    <property type="entry name" value="4Fe4S_Fe-S-bd"/>
</dbReference>
<keyword evidence="9" id="KW-1185">Reference proteome</keyword>
<keyword evidence="4" id="KW-0479">Metal-binding</keyword>
<dbReference type="GO" id="GO:0051539">
    <property type="term" value="F:4 iron, 4 sulfur cluster binding"/>
    <property type="evidence" value="ECO:0007669"/>
    <property type="project" value="UniProtKB-KW"/>
</dbReference>
<organism evidence="8 9">
    <name type="scientific">Parablautia muri</name>
    <dbReference type="NCBI Taxonomy" id="2320879"/>
    <lineage>
        <taxon>Bacteria</taxon>
        <taxon>Bacillati</taxon>
        <taxon>Bacillota</taxon>
        <taxon>Clostridia</taxon>
        <taxon>Lachnospirales</taxon>
        <taxon>Lachnospiraceae</taxon>
        <taxon>Parablautia</taxon>
    </lineage>
</organism>
<keyword evidence="6" id="KW-0411">Iron-sulfur</keyword>
<dbReference type="Gene3D" id="3.30.70.20">
    <property type="match status" value="1"/>
</dbReference>
<dbReference type="AlphaFoldDB" id="A0A9X5GS55"/>
<gene>
    <name evidence="8" type="ORF">D5281_08515</name>
</gene>
<evidence type="ECO:0000256" key="4">
    <source>
        <dbReference type="ARBA" id="ARBA00022723"/>
    </source>
</evidence>
<name>A0A9X5GS55_9FIRM</name>
<proteinExistence type="predicted"/>
<reference evidence="8" key="1">
    <citation type="submission" date="2018-09" db="EMBL/GenBank/DDBJ databases">
        <title>Murine metabolic-syndrome-specific gut microbial biobank.</title>
        <authorList>
            <person name="Liu C."/>
        </authorList>
    </citation>
    <scope>NUCLEOTIDE SEQUENCE</scope>
    <source>
        <strain evidence="8">D42-62</strain>
    </source>
</reference>
<dbReference type="Pfam" id="PF13237">
    <property type="entry name" value="Fer4_10"/>
    <property type="match status" value="1"/>
</dbReference>
<evidence type="ECO:0000313" key="8">
    <source>
        <dbReference type="EMBL" id="NBJ92635.1"/>
    </source>
</evidence>
<sequence>MEDIMLQALQYVQEYKEELIYPAVCKALDALDIAKDMRPDLKIVIKPNLIMAKSPDFPVTTHPLVIKAVARWLNEHGVKDITLAESSGGLYNAEYMKNIYRVCGMRDLEPEVKLNMDFSARTVNCKDGFANHSFHIITPVLDADYVINICKLKTHSMTGYSGGIKNLFGVIPGLEKPQIHYRWPDIENFSRMLLELAQTVSPQLTIIDAIDAMEGNGPTGGTSHPLHLLLAARDFYTQDYFAAGLMGLDPMKIEMIRQAVETGLAIPDTITVVGDAIPEGLTPFQVPDTKRLDFSSFLPGFLRKPFAKAANLLFKSYPQLNKDLCVGCGKCAESCPSHVITIKDKKAVFKRKGCISCFCCQEMCPMKAISVKKAL</sequence>
<keyword evidence="5" id="KW-0408">Iron</keyword>
<protein>
    <recommendedName>
        <fullName evidence="2">Ferredoxin</fullName>
    </recommendedName>
</protein>
<feature type="domain" description="4Fe-4S ferredoxin-type" evidence="7">
    <location>
        <begin position="346"/>
        <end position="374"/>
    </location>
</feature>
<evidence type="ECO:0000256" key="5">
    <source>
        <dbReference type="ARBA" id="ARBA00023004"/>
    </source>
</evidence>
<dbReference type="InterPro" id="IPR050157">
    <property type="entry name" value="PSI_iron-sulfur_center"/>
</dbReference>
<feature type="domain" description="4Fe-4S ferredoxin-type" evidence="7">
    <location>
        <begin position="316"/>
        <end position="345"/>
    </location>
</feature>
<dbReference type="PROSITE" id="PS00198">
    <property type="entry name" value="4FE4S_FER_1"/>
    <property type="match status" value="2"/>
</dbReference>
<dbReference type="InterPro" id="IPR007160">
    <property type="entry name" value="DUF362"/>
</dbReference>